<protein>
    <submittedName>
        <fullName evidence="1">Uncharacterized protein</fullName>
    </submittedName>
</protein>
<dbReference type="Proteomes" id="UP000092651">
    <property type="component" value="Unassembled WGS sequence"/>
</dbReference>
<name>A0A1B8ZA95_9FLAO</name>
<dbReference type="AlphaFoldDB" id="A0A1B8ZA95"/>
<dbReference type="EMBL" id="MAYH01000049">
    <property type="protein sequence ID" value="OCA68538.1"/>
    <property type="molecule type" value="Genomic_DNA"/>
</dbReference>
<dbReference type="OrthoDB" id="1271311at2"/>
<dbReference type="PROSITE" id="PS51257">
    <property type="entry name" value="PROKAR_LIPOPROTEIN"/>
    <property type="match status" value="1"/>
</dbReference>
<evidence type="ECO:0000313" key="1">
    <source>
        <dbReference type="EMBL" id="OCA68538.1"/>
    </source>
</evidence>
<comment type="caution">
    <text evidence="1">The sequence shown here is derived from an EMBL/GenBank/DDBJ whole genome shotgun (WGS) entry which is preliminary data.</text>
</comment>
<organism evidence="1 2">
    <name type="scientific">Chryseobacterium artocarpi</name>
    <dbReference type="NCBI Taxonomy" id="1414727"/>
    <lineage>
        <taxon>Bacteria</taxon>
        <taxon>Pseudomonadati</taxon>
        <taxon>Bacteroidota</taxon>
        <taxon>Flavobacteriia</taxon>
        <taxon>Flavobacteriales</taxon>
        <taxon>Weeksellaceae</taxon>
        <taxon>Chryseobacterium group</taxon>
        <taxon>Chryseobacterium</taxon>
    </lineage>
</organism>
<keyword evidence="2" id="KW-1185">Reference proteome</keyword>
<sequence>MRNIVFGILVIVFALTSCSQDDESLQRIDQVLNIYMKSTTNQDLLNAKKSGSYSSFSVNDFLGDKDDSPVNTFALKMRQDSTYYLEYIAGAKRKKFDSAGTTYYSRMRVTLTKTVDNKPESTIDTLEIHYRNSPNLFQVSKVFYNKKPVFSKEADNPAWINNVTITK</sequence>
<gene>
    <name evidence="1" type="ORF">BBI01_19060</name>
</gene>
<dbReference type="RefSeq" id="WP_065396408.1">
    <property type="nucleotide sequence ID" value="NZ_JBOFOB010000298.1"/>
</dbReference>
<accession>A0A1B8ZA95</accession>
<reference evidence="1 2" key="1">
    <citation type="submission" date="2016-07" db="EMBL/GenBank/DDBJ databases">
        <authorList>
            <person name="Jeong J.-J."/>
            <person name="Kim D.W."/>
            <person name="Sang M.K."/>
            <person name="Choi I.-G."/>
            <person name="Kim K.D."/>
        </authorList>
    </citation>
    <scope>NUCLEOTIDE SEQUENCE [LARGE SCALE GENOMIC DNA]</scope>
    <source>
        <strain evidence="1 2">UTM-3</strain>
    </source>
</reference>
<evidence type="ECO:0000313" key="2">
    <source>
        <dbReference type="Proteomes" id="UP000092651"/>
    </source>
</evidence>
<proteinExistence type="predicted"/>